<dbReference type="InterPro" id="IPR008271">
    <property type="entry name" value="Ser/Thr_kinase_AS"/>
</dbReference>
<comment type="caution">
    <text evidence="11">The sequence shown here is derived from an EMBL/GenBank/DDBJ whole genome shotgun (WGS) entry which is preliminary data.</text>
</comment>
<sequence>MLTMSKHNIFVKPGDILREKYKVVEHIATGGMSEVYRVQEVNNSFQEWAVKISNMSSKLSRKLIDETKLLSELDHPILPRVADFFQDDNYFYLVLEYVEGVSLAEFLEDDSNELKLEDIVNIGVQLCDVLYYLHTRKPHPIIYRDLKPGNILLKKDAQITLIDFGISRKYQEKQMRDTVQIGTVGFAAPEQFEKKQTDKRTDLFSLGALLYYLLSKGKYVYITQEPIKSLNSSIPKSLETCVGQLVELDPEDRLQDVREAKILLLKAREEWEHRKSKQYSKKNLLPYVIGSLAVVATIILFSL</sequence>
<dbReference type="PANTHER" id="PTHR24363:SF0">
    <property type="entry name" value="SERINE_THREONINE KINASE LIKE DOMAIN CONTAINING 1"/>
    <property type="match status" value="1"/>
</dbReference>
<dbReference type="Pfam" id="PF00069">
    <property type="entry name" value="Pkinase"/>
    <property type="match status" value="1"/>
</dbReference>
<reference evidence="11" key="1">
    <citation type="submission" date="2014-03" db="EMBL/GenBank/DDBJ databases">
        <title>Draft genome sequencing of Oceanobacillus picturae strain S1 isolated from human gut.</title>
        <authorList>
            <person name="Croce O."/>
            <person name="Lagier J.C."/>
            <person name="Raoult D."/>
        </authorList>
    </citation>
    <scope>NUCLEOTIDE SEQUENCE [LARGE SCALE GENOMIC DNA]</scope>
    <source>
        <strain evidence="11">S1</strain>
    </source>
</reference>
<organism evidence="11 12">
    <name type="scientific">Oceanobacillus picturae</name>
    <dbReference type="NCBI Taxonomy" id="171693"/>
    <lineage>
        <taxon>Bacteria</taxon>
        <taxon>Bacillati</taxon>
        <taxon>Bacillota</taxon>
        <taxon>Bacilli</taxon>
        <taxon>Bacillales</taxon>
        <taxon>Bacillaceae</taxon>
        <taxon>Oceanobacillus</taxon>
    </lineage>
</organism>
<dbReference type="InterPro" id="IPR000719">
    <property type="entry name" value="Prot_kinase_dom"/>
</dbReference>
<evidence type="ECO:0000256" key="9">
    <source>
        <dbReference type="SAM" id="Phobius"/>
    </source>
</evidence>
<dbReference type="eggNOG" id="COG0515">
    <property type="taxonomic scope" value="Bacteria"/>
</dbReference>
<dbReference type="Proteomes" id="UP000028863">
    <property type="component" value="Unassembled WGS sequence"/>
</dbReference>
<evidence type="ECO:0000256" key="8">
    <source>
        <dbReference type="ARBA" id="ARBA00048679"/>
    </source>
</evidence>
<keyword evidence="12" id="KW-1185">Reference proteome</keyword>
<keyword evidence="9" id="KW-0812">Transmembrane</keyword>
<protein>
    <recommendedName>
        <fullName evidence="1">non-specific serine/threonine protein kinase</fullName>
        <ecNumber evidence="1">2.7.11.1</ecNumber>
    </recommendedName>
</protein>
<dbReference type="SUPFAM" id="SSF56112">
    <property type="entry name" value="Protein kinase-like (PK-like)"/>
    <property type="match status" value="1"/>
</dbReference>
<keyword evidence="2" id="KW-0723">Serine/threonine-protein kinase</keyword>
<evidence type="ECO:0000256" key="7">
    <source>
        <dbReference type="ARBA" id="ARBA00047899"/>
    </source>
</evidence>
<dbReference type="PROSITE" id="PS00108">
    <property type="entry name" value="PROTEIN_KINASE_ST"/>
    <property type="match status" value="1"/>
</dbReference>
<dbReference type="SMART" id="SM00220">
    <property type="entry name" value="S_TKc"/>
    <property type="match status" value="1"/>
</dbReference>
<dbReference type="EC" id="2.7.11.1" evidence="1"/>
<dbReference type="GO" id="GO:0004674">
    <property type="term" value="F:protein serine/threonine kinase activity"/>
    <property type="evidence" value="ECO:0007669"/>
    <property type="project" value="UniProtKB-KW"/>
</dbReference>
<reference evidence="11" key="2">
    <citation type="submission" date="2014-03" db="EMBL/GenBank/DDBJ databases">
        <authorList>
            <person name="Urmite Genomes"/>
        </authorList>
    </citation>
    <scope>NUCLEOTIDE SEQUENCE</scope>
    <source>
        <strain evidence="11">S1</strain>
    </source>
</reference>
<gene>
    <name evidence="11" type="primary">stkP</name>
    <name evidence="11" type="ORF">BN988_00251</name>
</gene>
<keyword evidence="6" id="KW-0067">ATP-binding</keyword>
<dbReference type="STRING" id="171693.BN988_00251"/>
<dbReference type="GO" id="GO:0005524">
    <property type="term" value="F:ATP binding"/>
    <property type="evidence" value="ECO:0007669"/>
    <property type="project" value="UniProtKB-KW"/>
</dbReference>
<dbReference type="Gene3D" id="1.10.510.10">
    <property type="entry name" value="Transferase(Phosphotransferase) domain 1"/>
    <property type="match status" value="1"/>
</dbReference>
<comment type="catalytic activity">
    <reaction evidence="7">
        <text>L-threonyl-[protein] + ATP = O-phospho-L-threonyl-[protein] + ADP + H(+)</text>
        <dbReference type="Rhea" id="RHEA:46608"/>
        <dbReference type="Rhea" id="RHEA-COMP:11060"/>
        <dbReference type="Rhea" id="RHEA-COMP:11605"/>
        <dbReference type="ChEBI" id="CHEBI:15378"/>
        <dbReference type="ChEBI" id="CHEBI:30013"/>
        <dbReference type="ChEBI" id="CHEBI:30616"/>
        <dbReference type="ChEBI" id="CHEBI:61977"/>
        <dbReference type="ChEBI" id="CHEBI:456216"/>
        <dbReference type="EC" id="2.7.11.1"/>
    </reaction>
</comment>
<keyword evidence="3" id="KW-0808">Transferase</keyword>
<evidence type="ECO:0000256" key="4">
    <source>
        <dbReference type="ARBA" id="ARBA00022741"/>
    </source>
</evidence>
<evidence type="ECO:0000256" key="6">
    <source>
        <dbReference type="ARBA" id="ARBA00022840"/>
    </source>
</evidence>
<proteinExistence type="predicted"/>
<evidence type="ECO:0000256" key="5">
    <source>
        <dbReference type="ARBA" id="ARBA00022777"/>
    </source>
</evidence>
<evidence type="ECO:0000256" key="1">
    <source>
        <dbReference type="ARBA" id="ARBA00012513"/>
    </source>
</evidence>
<name>W9B512_9BACI</name>
<evidence type="ECO:0000313" key="12">
    <source>
        <dbReference type="Proteomes" id="UP000028863"/>
    </source>
</evidence>
<evidence type="ECO:0000256" key="2">
    <source>
        <dbReference type="ARBA" id="ARBA00022527"/>
    </source>
</evidence>
<dbReference type="Gene3D" id="3.30.200.20">
    <property type="entry name" value="Phosphorylase Kinase, domain 1"/>
    <property type="match status" value="1"/>
</dbReference>
<comment type="catalytic activity">
    <reaction evidence="8">
        <text>L-seryl-[protein] + ATP = O-phospho-L-seryl-[protein] + ADP + H(+)</text>
        <dbReference type="Rhea" id="RHEA:17989"/>
        <dbReference type="Rhea" id="RHEA-COMP:9863"/>
        <dbReference type="Rhea" id="RHEA-COMP:11604"/>
        <dbReference type="ChEBI" id="CHEBI:15378"/>
        <dbReference type="ChEBI" id="CHEBI:29999"/>
        <dbReference type="ChEBI" id="CHEBI:30616"/>
        <dbReference type="ChEBI" id="CHEBI:83421"/>
        <dbReference type="ChEBI" id="CHEBI:456216"/>
        <dbReference type="EC" id="2.7.11.1"/>
    </reaction>
</comment>
<keyword evidence="9" id="KW-0472">Membrane</keyword>
<keyword evidence="9" id="KW-1133">Transmembrane helix</keyword>
<dbReference type="EMBL" id="CCAX010000001">
    <property type="protein sequence ID" value="CDO01805.1"/>
    <property type="molecule type" value="Genomic_DNA"/>
</dbReference>
<evidence type="ECO:0000313" key="11">
    <source>
        <dbReference type="EMBL" id="CDO01805.1"/>
    </source>
</evidence>
<feature type="transmembrane region" description="Helical" evidence="9">
    <location>
        <begin position="284"/>
        <end position="302"/>
    </location>
</feature>
<accession>W9B512</accession>
<dbReference type="PANTHER" id="PTHR24363">
    <property type="entry name" value="SERINE/THREONINE PROTEIN KINASE"/>
    <property type="match status" value="1"/>
</dbReference>
<keyword evidence="5 11" id="KW-0418">Kinase</keyword>
<evidence type="ECO:0000259" key="10">
    <source>
        <dbReference type="PROSITE" id="PS50011"/>
    </source>
</evidence>
<evidence type="ECO:0000256" key="3">
    <source>
        <dbReference type="ARBA" id="ARBA00022679"/>
    </source>
</evidence>
<dbReference type="CDD" id="cd14014">
    <property type="entry name" value="STKc_PknB_like"/>
    <property type="match status" value="1"/>
</dbReference>
<dbReference type="PROSITE" id="PS50011">
    <property type="entry name" value="PROTEIN_KINASE_DOM"/>
    <property type="match status" value="1"/>
</dbReference>
<dbReference type="AlphaFoldDB" id="W9B512"/>
<keyword evidence="4" id="KW-0547">Nucleotide-binding</keyword>
<feature type="domain" description="Protein kinase" evidence="10">
    <location>
        <begin position="21"/>
        <end position="265"/>
    </location>
</feature>
<dbReference type="InterPro" id="IPR011009">
    <property type="entry name" value="Kinase-like_dom_sf"/>
</dbReference>